<organism evidence="1 2">
    <name type="scientific">Durusdinium trenchii</name>
    <dbReference type="NCBI Taxonomy" id="1381693"/>
    <lineage>
        <taxon>Eukaryota</taxon>
        <taxon>Sar</taxon>
        <taxon>Alveolata</taxon>
        <taxon>Dinophyceae</taxon>
        <taxon>Suessiales</taxon>
        <taxon>Symbiodiniaceae</taxon>
        <taxon>Durusdinium</taxon>
    </lineage>
</organism>
<reference evidence="1 2" key="1">
    <citation type="submission" date="2024-02" db="EMBL/GenBank/DDBJ databases">
        <authorList>
            <person name="Chen Y."/>
            <person name="Shah S."/>
            <person name="Dougan E. K."/>
            <person name="Thang M."/>
            <person name="Chan C."/>
        </authorList>
    </citation>
    <scope>NUCLEOTIDE SEQUENCE [LARGE SCALE GENOMIC DNA]</scope>
</reference>
<protein>
    <submittedName>
        <fullName evidence="1">Uncharacterized protein</fullName>
    </submittedName>
</protein>
<gene>
    <name evidence="1" type="ORF">SCF082_LOCUS1997</name>
</gene>
<dbReference type="Proteomes" id="UP001642464">
    <property type="component" value="Unassembled WGS sequence"/>
</dbReference>
<dbReference type="EMBL" id="CAXAMM010000991">
    <property type="protein sequence ID" value="CAK8989853.1"/>
    <property type="molecule type" value="Genomic_DNA"/>
</dbReference>
<comment type="caution">
    <text evidence="1">The sequence shown here is derived from an EMBL/GenBank/DDBJ whole genome shotgun (WGS) entry which is preliminary data.</text>
</comment>
<sequence length="140" mass="15701">MLAGGETTHQDAKGSAWVNVHSELRGEIISCPVRGPLYQLFHAVVRGLQRPCLTTQVGCDGAEESWELIGRPQMVDVIFFPQAQLFVANTFLCWPVKVMMQRCGHLMMQRVERLRCGRETAQPPAYTCMANRKTLRAGIV</sequence>
<proteinExistence type="predicted"/>
<accession>A0ABP0HJB0</accession>
<name>A0ABP0HJB0_9DINO</name>
<evidence type="ECO:0000313" key="2">
    <source>
        <dbReference type="Proteomes" id="UP001642464"/>
    </source>
</evidence>
<keyword evidence="2" id="KW-1185">Reference proteome</keyword>
<evidence type="ECO:0000313" key="1">
    <source>
        <dbReference type="EMBL" id="CAK8989853.1"/>
    </source>
</evidence>